<feature type="compositionally biased region" description="Polar residues" evidence="1">
    <location>
        <begin position="161"/>
        <end position="172"/>
    </location>
</feature>
<dbReference type="AlphaFoldDB" id="N1PSM9"/>
<accession>N1PSM9</accession>
<dbReference type="STRING" id="675120.N1PSM9"/>
<name>N1PSM9_DOTSN</name>
<reference evidence="2 3" key="2">
    <citation type="journal article" date="2012" name="PLoS Pathog.">
        <title>Diverse lifestyles and strategies of plant pathogenesis encoded in the genomes of eighteen Dothideomycetes fungi.</title>
        <authorList>
            <person name="Ohm R.A."/>
            <person name="Feau N."/>
            <person name="Henrissat B."/>
            <person name="Schoch C.L."/>
            <person name="Horwitz B.A."/>
            <person name="Barry K.W."/>
            <person name="Condon B.J."/>
            <person name="Copeland A.C."/>
            <person name="Dhillon B."/>
            <person name="Glaser F."/>
            <person name="Hesse C.N."/>
            <person name="Kosti I."/>
            <person name="LaButti K."/>
            <person name="Lindquist E.A."/>
            <person name="Lucas S."/>
            <person name="Salamov A.A."/>
            <person name="Bradshaw R.E."/>
            <person name="Ciuffetti L."/>
            <person name="Hamelin R.C."/>
            <person name="Kema G.H.J."/>
            <person name="Lawrence C."/>
            <person name="Scott J.A."/>
            <person name="Spatafora J.W."/>
            <person name="Turgeon B.G."/>
            <person name="de Wit P.J.G.M."/>
            <person name="Zhong S."/>
            <person name="Goodwin S.B."/>
            <person name="Grigoriev I.V."/>
        </authorList>
    </citation>
    <scope>NUCLEOTIDE SEQUENCE [LARGE SCALE GENOMIC DNA]</scope>
    <source>
        <strain evidence="3">NZE10 / CBS 128990</strain>
    </source>
</reference>
<gene>
    <name evidence="2" type="ORF">DOTSEDRAFT_23406</name>
</gene>
<reference evidence="3" key="1">
    <citation type="journal article" date="2012" name="PLoS Genet.">
        <title>The genomes of the fungal plant pathogens Cladosporium fulvum and Dothistroma septosporum reveal adaptation to different hosts and lifestyles but also signatures of common ancestry.</title>
        <authorList>
            <person name="de Wit P.J.G.M."/>
            <person name="van der Burgt A."/>
            <person name="Oekmen B."/>
            <person name="Stergiopoulos I."/>
            <person name="Abd-Elsalam K.A."/>
            <person name="Aerts A.L."/>
            <person name="Bahkali A.H."/>
            <person name="Beenen H.G."/>
            <person name="Chettri P."/>
            <person name="Cox M.P."/>
            <person name="Datema E."/>
            <person name="de Vries R.P."/>
            <person name="Dhillon B."/>
            <person name="Ganley A.R."/>
            <person name="Griffiths S.A."/>
            <person name="Guo Y."/>
            <person name="Hamelin R.C."/>
            <person name="Henrissat B."/>
            <person name="Kabir M.S."/>
            <person name="Jashni M.K."/>
            <person name="Kema G."/>
            <person name="Klaubauf S."/>
            <person name="Lapidus A."/>
            <person name="Levasseur A."/>
            <person name="Lindquist E."/>
            <person name="Mehrabi R."/>
            <person name="Ohm R.A."/>
            <person name="Owen T.J."/>
            <person name="Salamov A."/>
            <person name="Schwelm A."/>
            <person name="Schijlen E."/>
            <person name="Sun H."/>
            <person name="van den Burg H.A."/>
            <person name="van Ham R.C.H.J."/>
            <person name="Zhang S."/>
            <person name="Goodwin S.B."/>
            <person name="Grigoriev I.V."/>
            <person name="Collemare J."/>
            <person name="Bradshaw R.E."/>
        </authorList>
    </citation>
    <scope>NUCLEOTIDE SEQUENCE [LARGE SCALE GENOMIC DNA]</scope>
    <source>
        <strain evidence="3">NZE10 / CBS 128990</strain>
    </source>
</reference>
<protein>
    <submittedName>
        <fullName evidence="2">Uncharacterized protein</fullName>
    </submittedName>
</protein>
<evidence type="ECO:0000256" key="1">
    <source>
        <dbReference type="SAM" id="MobiDB-lite"/>
    </source>
</evidence>
<dbReference type="EMBL" id="KB446538">
    <property type="protein sequence ID" value="EME45375.1"/>
    <property type="molecule type" value="Genomic_DNA"/>
</dbReference>
<feature type="region of interest" description="Disordered" evidence="1">
    <location>
        <begin position="145"/>
        <end position="172"/>
    </location>
</feature>
<evidence type="ECO:0000313" key="2">
    <source>
        <dbReference type="EMBL" id="EME45375.1"/>
    </source>
</evidence>
<dbReference type="OrthoDB" id="2446250at2759"/>
<sequence length="172" mass="19716">MPIKVYWARRNAWDLGKPIWEVWSDKDPGIERRMGGFTGEPRFEADTCFCVQHNQFEEEVWASWAITPVPGPSGNLCYYNPLTEQTQQVLYDRRMGALMALEHNTLQLDDITMLWARIMKSLELNRADVPFAAVYSHKSSSHRFAKPEPVDWHPDAGDVMSRNSSNTGASIK</sequence>
<dbReference type="HOGENOM" id="CLU_1555218_0_0_1"/>
<evidence type="ECO:0000313" key="3">
    <source>
        <dbReference type="Proteomes" id="UP000016933"/>
    </source>
</evidence>
<organism evidence="2 3">
    <name type="scientific">Dothistroma septosporum (strain NZE10 / CBS 128990)</name>
    <name type="common">Red band needle blight fungus</name>
    <name type="synonym">Mycosphaerella pini</name>
    <dbReference type="NCBI Taxonomy" id="675120"/>
    <lineage>
        <taxon>Eukaryota</taxon>
        <taxon>Fungi</taxon>
        <taxon>Dikarya</taxon>
        <taxon>Ascomycota</taxon>
        <taxon>Pezizomycotina</taxon>
        <taxon>Dothideomycetes</taxon>
        <taxon>Dothideomycetidae</taxon>
        <taxon>Mycosphaerellales</taxon>
        <taxon>Mycosphaerellaceae</taxon>
        <taxon>Dothistroma</taxon>
    </lineage>
</organism>
<proteinExistence type="predicted"/>
<feature type="compositionally biased region" description="Basic and acidic residues" evidence="1">
    <location>
        <begin position="145"/>
        <end position="156"/>
    </location>
</feature>
<dbReference type="Proteomes" id="UP000016933">
    <property type="component" value="Unassembled WGS sequence"/>
</dbReference>
<keyword evidence="3" id="KW-1185">Reference proteome</keyword>